<dbReference type="RefSeq" id="XP_022143875.1">
    <property type="nucleotide sequence ID" value="XM_022288183.1"/>
</dbReference>
<evidence type="ECO:0000256" key="2">
    <source>
        <dbReference type="SAM" id="MobiDB-lite"/>
    </source>
</evidence>
<evidence type="ECO:0000313" key="4">
    <source>
        <dbReference type="RefSeq" id="XP_022143875.1"/>
    </source>
</evidence>
<gene>
    <name evidence="4" type="primary">LOC111013683</name>
</gene>
<dbReference type="CDD" id="cd14279">
    <property type="entry name" value="CUE"/>
    <property type="match status" value="1"/>
</dbReference>
<keyword evidence="1" id="KW-0175">Coiled coil</keyword>
<dbReference type="PANTHER" id="PTHR31245">
    <property type="entry name" value="UBIQUITIN SYSTEM COMPONENT CUE PROTEIN"/>
    <property type="match status" value="1"/>
</dbReference>
<organism evidence="3 4">
    <name type="scientific">Momordica charantia</name>
    <name type="common">Bitter gourd</name>
    <name type="synonym">Balsam pear</name>
    <dbReference type="NCBI Taxonomy" id="3673"/>
    <lineage>
        <taxon>Eukaryota</taxon>
        <taxon>Viridiplantae</taxon>
        <taxon>Streptophyta</taxon>
        <taxon>Embryophyta</taxon>
        <taxon>Tracheophyta</taxon>
        <taxon>Spermatophyta</taxon>
        <taxon>Magnoliopsida</taxon>
        <taxon>eudicotyledons</taxon>
        <taxon>Gunneridae</taxon>
        <taxon>Pentapetalae</taxon>
        <taxon>rosids</taxon>
        <taxon>fabids</taxon>
        <taxon>Cucurbitales</taxon>
        <taxon>Cucurbitaceae</taxon>
        <taxon>Momordiceae</taxon>
        <taxon>Momordica</taxon>
    </lineage>
</organism>
<dbReference type="OrthoDB" id="440455at2759"/>
<name>A0A6J1CQ09_MOMCH</name>
<feature type="coiled-coil region" evidence="1">
    <location>
        <begin position="180"/>
        <end position="229"/>
    </location>
</feature>
<evidence type="ECO:0000313" key="3">
    <source>
        <dbReference type="Proteomes" id="UP000504603"/>
    </source>
</evidence>
<dbReference type="GeneID" id="111013683"/>
<evidence type="ECO:0000256" key="1">
    <source>
        <dbReference type="SAM" id="Coils"/>
    </source>
</evidence>
<accession>A0A6J1CQ09</accession>
<reference evidence="4" key="1">
    <citation type="submission" date="2025-08" db="UniProtKB">
        <authorList>
            <consortium name="RefSeq"/>
        </authorList>
    </citation>
    <scope>IDENTIFICATION</scope>
    <source>
        <strain evidence="4">OHB3-1</strain>
    </source>
</reference>
<dbReference type="PANTHER" id="PTHR31245:SF16">
    <property type="entry name" value="UDP-GLUCOSE 6-DEHYDROGENASE"/>
    <property type="match status" value="1"/>
</dbReference>
<dbReference type="KEGG" id="mcha:111013683"/>
<dbReference type="Proteomes" id="UP000504603">
    <property type="component" value="Unplaced"/>
</dbReference>
<feature type="compositionally biased region" description="Polar residues" evidence="2">
    <location>
        <begin position="25"/>
        <end position="42"/>
    </location>
</feature>
<proteinExistence type="predicted"/>
<sequence>MSAGVCGKRVGFEEIFGSSSPTACSSAKRSRWSSFGSPTRSEFGSGPEDSASVLLQMFPGVGAERVKTVLMNHNKIEDAIDVLQVPSFDDFNARVDSATIGNCSTVPDERAATCSQMSHEKVEKDKDVSSAVAEGNAMHGSKWVDMFVQEMTNAIDLDDARTRAGRILEAFEHNVTAFSRESEELKHASLKEHLQNLVNDNQILKRAVAIQHERNLEQEEKTKEVHQLKHVLCQYQEQIQSLEVRNYTLNLHLQRAQSVSGHFHQDIF</sequence>
<keyword evidence="3" id="KW-1185">Reference proteome</keyword>
<feature type="region of interest" description="Disordered" evidence="2">
    <location>
        <begin position="25"/>
        <end position="48"/>
    </location>
</feature>
<dbReference type="AlphaFoldDB" id="A0A6J1CQ09"/>
<protein>
    <submittedName>
        <fullName evidence="4">Uncharacterized protein LOC111013683 isoform X1</fullName>
    </submittedName>
</protein>